<keyword evidence="1" id="KW-0812">Transmembrane</keyword>
<feature type="transmembrane region" description="Helical" evidence="1">
    <location>
        <begin position="38"/>
        <end position="70"/>
    </location>
</feature>
<dbReference type="Proteomes" id="UP000215332">
    <property type="component" value="Chromosome 1"/>
</dbReference>
<dbReference type="KEGG" id="cgrn:4412665_00254"/>
<evidence type="ECO:0000313" key="2">
    <source>
        <dbReference type="EMBL" id="SNV29294.1"/>
    </source>
</evidence>
<dbReference type="AlphaFoldDB" id="A0A239W6A8"/>
<gene>
    <name evidence="2" type="ORF">SAMEA4412665_00254</name>
</gene>
<accession>A0A239W6A8</accession>
<evidence type="ECO:0000256" key="1">
    <source>
        <dbReference type="SAM" id="Phobius"/>
    </source>
</evidence>
<evidence type="ECO:0000313" key="3">
    <source>
        <dbReference type="Proteomes" id="UP000215332"/>
    </source>
</evidence>
<sequence length="260" mass="26711">MITAILMATAVWFAMGPKRTQLSADTTTTTAPTWLKWAWVPAVLLMAVMVAGVSGGLWALLAVLVAATVWKVGADHLVRRRCMRTEREVARACRALAGRLSVGEIPAVALEQVAHDTSILVPALQAQQVGADVSTALVGIAAEPGCGGLAPLAHAWKLAVTTGAPLSASANAVAQGTSRRARLSATLESELAGPRASGRLMGFLPAVGIVLGQSVGSGPTHFLTRTLAGQVCLVTAVALSCAGVLWSEAMANHVQKQALG</sequence>
<dbReference type="EMBL" id="LT906441">
    <property type="protein sequence ID" value="SNV29294.1"/>
    <property type="molecule type" value="Genomic_DNA"/>
</dbReference>
<name>A0A239W6A8_9ACTN</name>
<reference evidence="2 3" key="1">
    <citation type="submission" date="2017-06" db="EMBL/GenBank/DDBJ databases">
        <authorList>
            <consortium name="Pathogen Informatics"/>
        </authorList>
    </citation>
    <scope>NUCLEOTIDE SEQUENCE [LARGE SCALE GENOMIC DNA]</scope>
    <source>
        <strain evidence="2 3">NCTC11865</strain>
    </source>
</reference>
<dbReference type="RefSeq" id="WP_021104018.1">
    <property type="nucleotide sequence ID" value="NZ_LT906441.1"/>
</dbReference>
<dbReference type="eggNOG" id="COG4965">
    <property type="taxonomic scope" value="Bacteria"/>
</dbReference>
<dbReference type="PANTHER" id="PTHR35007">
    <property type="entry name" value="INTEGRAL MEMBRANE PROTEIN-RELATED"/>
    <property type="match status" value="1"/>
</dbReference>
<dbReference type="PANTHER" id="PTHR35007:SF4">
    <property type="entry name" value="CONSERVED TRANSMEMBRANE PROTEIN-RELATED"/>
    <property type="match status" value="1"/>
</dbReference>
<organism evidence="2 3">
    <name type="scientific">Cutibacterium granulosum</name>
    <dbReference type="NCBI Taxonomy" id="33011"/>
    <lineage>
        <taxon>Bacteria</taxon>
        <taxon>Bacillati</taxon>
        <taxon>Actinomycetota</taxon>
        <taxon>Actinomycetes</taxon>
        <taxon>Propionibacteriales</taxon>
        <taxon>Propionibacteriaceae</taxon>
        <taxon>Cutibacterium</taxon>
    </lineage>
</organism>
<protein>
    <submittedName>
        <fullName evidence="2">Flp pilus assembly protein TadB</fullName>
    </submittedName>
</protein>
<keyword evidence="1" id="KW-1133">Transmembrane helix</keyword>
<keyword evidence="1" id="KW-0472">Membrane</keyword>
<proteinExistence type="predicted"/>